<dbReference type="InterPro" id="IPR006311">
    <property type="entry name" value="TAT_signal"/>
</dbReference>
<accession>A0A840BX12</accession>
<dbReference type="InterPro" id="IPR022388">
    <property type="entry name" value="CHP03808"/>
</dbReference>
<evidence type="ECO:0000259" key="2">
    <source>
        <dbReference type="Pfam" id="PF13229"/>
    </source>
</evidence>
<feature type="domain" description="Right handed beta helix" evidence="2">
    <location>
        <begin position="140"/>
        <end position="303"/>
    </location>
</feature>
<dbReference type="Pfam" id="PF05048">
    <property type="entry name" value="NosD"/>
    <property type="match status" value="1"/>
</dbReference>
<dbReference type="NCBIfam" id="TIGR03808">
    <property type="entry name" value="RR_plus_rpt_1"/>
    <property type="match status" value="1"/>
</dbReference>
<dbReference type="Proteomes" id="UP000577362">
    <property type="component" value="Unassembled WGS sequence"/>
</dbReference>
<dbReference type="SMART" id="SM00710">
    <property type="entry name" value="PbH1"/>
    <property type="match status" value="8"/>
</dbReference>
<gene>
    <name evidence="3" type="ORF">GGR16_001004</name>
</gene>
<feature type="domain" description="Periplasmic copper-binding protein NosD beta helix" evidence="1">
    <location>
        <begin position="348"/>
        <end position="434"/>
    </location>
</feature>
<dbReference type="EMBL" id="JACIEN010000001">
    <property type="protein sequence ID" value="MBB4015998.1"/>
    <property type="molecule type" value="Genomic_DNA"/>
</dbReference>
<dbReference type="InterPro" id="IPR012334">
    <property type="entry name" value="Pectin_lyas_fold"/>
</dbReference>
<evidence type="ECO:0000313" key="4">
    <source>
        <dbReference type="Proteomes" id="UP000577362"/>
    </source>
</evidence>
<evidence type="ECO:0000259" key="1">
    <source>
        <dbReference type="Pfam" id="PF05048"/>
    </source>
</evidence>
<sequence length="455" mass="46488">MDESRRLILMTAALAGAAPLAAGPAIGREADGMAAALGLSALQFGLRPNTDEDQSARLAAALAEAARRGAPLLVPPGRYRIAGVALSDGARLVGALGLTTFVHAGSGPMLTARNAQSIALLGLRLDGLSRPLPDRAGLVALEGVREVEIDGCRFEKAGGIALYLTGCGGRVTSSAFSEASHSALFSIDATGLSITANTVTRCGSNGIQVWRSEKGDDGTIVSGNRISHIATDAGGTGEYGNGISIFRAGGVLVSGNTVRDCALSAIRNNSGSACQIIGNNCARLGETALWAEFAFEGTIIANNVVEEAMSGISMTNLDHGGRLSVCSGNLLRGLRHRPRSYDGVLAGGTGIHVEAEASVTGNVIEDAEDKGISVGWSWAMRNITVTGNVVRNARTGIRVSLVPKERSAVISGNVISGAREGAVVGYEYDKAVTGDLTAKPDARATGIVVAGNAVA</sequence>
<proteinExistence type="predicted"/>
<reference evidence="3 4" key="1">
    <citation type="submission" date="2020-08" db="EMBL/GenBank/DDBJ databases">
        <title>Genomic Encyclopedia of Type Strains, Phase IV (KMG-IV): sequencing the most valuable type-strain genomes for metagenomic binning, comparative biology and taxonomic classification.</title>
        <authorList>
            <person name="Goeker M."/>
        </authorList>
    </citation>
    <scope>NUCLEOTIDE SEQUENCE [LARGE SCALE GENOMIC DNA]</scope>
    <source>
        <strain evidence="3 4">DSM 103737</strain>
    </source>
</reference>
<name>A0A840BX12_9HYPH</name>
<dbReference type="RefSeq" id="WP_183315870.1">
    <property type="nucleotide sequence ID" value="NZ_JACIEN010000001.1"/>
</dbReference>
<protein>
    <submittedName>
        <fullName evidence="3">Putative secreted repeat protein (TIGR03808 family)</fullName>
    </submittedName>
</protein>
<dbReference type="SUPFAM" id="SSF51126">
    <property type="entry name" value="Pectin lyase-like"/>
    <property type="match status" value="2"/>
</dbReference>
<dbReference type="InterPro" id="IPR011050">
    <property type="entry name" value="Pectin_lyase_fold/virulence"/>
</dbReference>
<dbReference type="InterPro" id="IPR006626">
    <property type="entry name" value="PbH1"/>
</dbReference>
<dbReference type="AlphaFoldDB" id="A0A840BX12"/>
<dbReference type="Gene3D" id="2.160.20.10">
    <property type="entry name" value="Single-stranded right-handed beta-helix, Pectin lyase-like"/>
    <property type="match status" value="2"/>
</dbReference>
<dbReference type="Pfam" id="PF13229">
    <property type="entry name" value="Beta_helix"/>
    <property type="match status" value="1"/>
</dbReference>
<dbReference type="InterPro" id="IPR007742">
    <property type="entry name" value="NosD_dom"/>
</dbReference>
<dbReference type="InterPro" id="IPR022444">
    <property type="entry name" value="Cofactor-bd_rpt"/>
</dbReference>
<organism evidence="3 4">
    <name type="scientific">Chelatococcus caeni</name>
    <dbReference type="NCBI Taxonomy" id="1348468"/>
    <lineage>
        <taxon>Bacteria</taxon>
        <taxon>Pseudomonadati</taxon>
        <taxon>Pseudomonadota</taxon>
        <taxon>Alphaproteobacteria</taxon>
        <taxon>Hyphomicrobiales</taxon>
        <taxon>Chelatococcaceae</taxon>
        <taxon>Chelatococcus</taxon>
    </lineage>
</organism>
<comment type="caution">
    <text evidence="3">The sequence shown here is derived from an EMBL/GenBank/DDBJ whole genome shotgun (WGS) entry which is preliminary data.</text>
</comment>
<evidence type="ECO:0000313" key="3">
    <source>
        <dbReference type="EMBL" id="MBB4015998.1"/>
    </source>
</evidence>
<dbReference type="PROSITE" id="PS51318">
    <property type="entry name" value="TAT"/>
    <property type="match status" value="1"/>
</dbReference>
<dbReference type="InterPro" id="IPR039448">
    <property type="entry name" value="Beta_helix"/>
</dbReference>
<dbReference type="NCBIfam" id="TIGR03807">
    <property type="entry name" value="RR_fam_repeat"/>
    <property type="match status" value="1"/>
</dbReference>
<keyword evidence="4" id="KW-1185">Reference proteome</keyword>